<dbReference type="AlphaFoldDB" id="A0A9P1INT6"/>
<dbReference type="PANTHER" id="PTHR46641:SF1">
    <property type="entry name" value="G-PROTEIN COUPLED RECEPTORS FAMILY 1 PROFILE DOMAIN-CONTAINING PROTEIN"/>
    <property type="match status" value="1"/>
</dbReference>
<evidence type="ECO:0000313" key="8">
    <source>
        <dbReference type="Proteomes" id="UP001152747"/>
    </source>
</evidence>
<evidence type="ECO:0000256" key="5">
    <source>
        <dbReference type="SAM" id="Phobius"/>
    </source>
</evidence>
<dbReference type="PROSITE" id="PS50262">
    <property type="entry name" value="G_PROTEIN_RECEP_F1_2"/>
    <property type="match status" value="1"/>
</dbReference>
<dbReference type="Pfam" id="PF00001">
    <property type="entry name" value="7tm_1"/>
    <property type="match status" value="1"/>
</dbReference>
<dbReference type="CDD" id="cd14978">
    <property type="entry name" value="7tmA_FMRFamide_R-like"/>
    <property type="match status" value="1"/>
</dbReference>
<evidence type="ECO:0000313" key="7">
    <source>
        <dbReference type="EMBL" id="CAI5449165.1"/>
    </source>
</evidence>
<sequence>MGENIESPTSNQTFCPPTSLCRCDDVYEKYFEAEKLVIGIFVIPIIIFGILANITSVRVFTHRIMASSSINWYLAVLSASDTVILVSSFFVLTLPRFGEFFSFWIGSYISYSLTPYMFPIMTTAQTCSVYMTVGVSIHRYIGVCHPYKSVEWLPKKRVTWFIAGLIAFSSIYNIPKFFEVRVADVCYRKAIDYYLPLLRPTEMRNSDMYMLIYQNWISIIVMYFIPFALLIGLNSRVLGAVRRSRKMHMVSQCGTEGEEFSKKADRKERQTSIMLISIVVIFIACNTLSFVCNILEIMKIEDELLEYMVLVNNTLVIINASSNIAIYMLFSDKYRTLLRYYIFCDWSRHGELLIDKSQA</sequence>
<evidence type="ECO:0000256" key="1">
    <source>
        <dbReference type="ARBA" id="ARBA00004370"/>
    </source>
</evidence>
<reference evidence="7" key="1">
    <citation type="submission" date="2022-11" db="EMBL/GenBank/DDBJ databases">
        <authorList>
            <person name="Kikuchi T."/>
        </authorList>
    </citation>
    <scope>NUCLEOTIDE SEQUENCE</scope>
    <source>
        <strain evidence="7">PS1010</strain>
    </source>
</reference>
<dbReference type="GO" id="GO:0004930">
    <property type="term" value="F:G protein-coupled receptor activity"/>
    <property type="evidence" value="ECO:0007669"/>
    <property type="project" value="InterPro"/>
</dbReference>
<feature type="transmembrane region" description="Helical" evidence="5">
    <location>
        <begin position="216"/>
        <end position="239"/>
    </location>
</feature>
<evidence type="ECO:0000256" key="2">
    <source>
        <dbReference type="ARBA" id="ARBA00022692"/>
    </source>
</evidence>
<protein>
    <recommendedName>
        <fullName evidence="6">G-protein coupled receptors family 1 profile domain-containing protein</fullName>
    </recommendedName>
</protein>
<evidence type="ECO:0000259" key="6">
    <source>
        <dbReference type="PROSITE" id="PS50262"/>
    </source>
</evidence>
<evidence type="ECO:0000256" key="3">
    <source>
        <dbReference type="ARBA" id="ARBA00022989"/>
    </source>
</evidence>
<keyword evidence="4 5" id="KW-0472">Membrane</keyword>
<keyword evidence="8" id="KW-1185">Reference proteome</keyword>
<name>A0A9P1INT6_9PELO</name>
<keyword evidence="3 5" id="KW-1133">Transmembrane helix</keyword>
<accession>A0A9P1INT6</accession>
<feature type="transmembrane region" description="Helical" evidence="5">
    <location>
        <begin position="36"/>
        <end position="60"/>
    </location>
</feature>
<organism evidence="7 8">
    <name type="scientific">Caenorhabditis angaria</name>
    <dbReference type="NCBI Taxonomy" id="860376"/>
    <lineage>
        <taxon>Eukaryota</taxon>
        <taxon>Metazoa</taxon>
        <taxon>Ecdysozoa</taxon>
        <taxon>Nematoda</taxon>
        <taxon>Chromadorea</taxon>
        <taxon>Rhabditida</taxon>
        <taxon>Rhabditina</taxon>
        <taxon>Rhabditomorpha</taxon>
        <taxon>Rhabditoidea</taxon>
        <taxon>Rhabditidae</taxon>
        <taxon>Peloderinae</taxon>
        <taxon>Caenorhabditis</taxon>
    </lineage>
</organism>
<dbReference type="GO" id="GO:0016020">
    <property type="term" value="C:membrane"/>
    <property type="evidence" value="ECO:0007669"/>
    <property type="project" value="UniProtKB-SubCell"/>
</dbReference>
<dbReference type="InterPro" id="IPR000276">
    <property type="entry name" value="GPCR_Rhodpsn"/>
</dbReference>
<dbReference type="OrthoDB" id="10011262at2759"/>
<feature type="transmembrane region" description="Helical" evidence="5">
    <location>
        <begin position="158"/>
        <end position="175"/>
    </location>
</feature>
<dbReference type="InterPro" id="IPR052954">
    <property type="entry name" value="GPCR-Ligand_Int"/>
</dbReference>
<comment type="subcellular location">
    <subcellularLocation>
        <location evidence="1">Membrane</location>
    </subcellularLocation>
</comment>
<dbReference type="PANTHER" id="PTHR46641">
    <property type="entry name" value="FMRFAMIDE RECEPTOR-RELATED"/>
    <property type="match status" value="1"/>
</dbReference>
<dbReference type="EMBL" id="CANHGI010000004">
    <property type="protein sequence ID" value="CAI5449165.1"/>
    <property type="molecule type" value="Genomic_DNA"/>
</dbReference>
<feature type="transmembrane region" description="Helical" evidence="5">
    <location>
        <begin position="273"/>
        <end position="298"/>
    </location>
</feature>
<gene>
    <name evidence="7" type="ORF">CAMP_LOCUS11802</name>
</gene>
<dbReference type="SUPFAM" id="SSF81321">
    <property type="entry name" value="Family A G protein-coupled receptor-like"/>
    <property type="match status" value="1"/>
</dbReference>
<comment type="caution">
    <text evidence="7">The sequence shown here is derived from an EMBL/GenBank/DDBJ whole genome shotgun (WGS) entry which is preliminary data.</text>
</comment>
<feature type="transmembrane region" description="Helical" evidence="5">
    <location>
        <begin position="310"/>
        <end position="330"/>
    </location>
</feature>
<dbReference type="InterPro" id="IPR017452">
    <property type="entry name" value="GPCR_Rhodpsn_7TM"/>
</dbReference>
<dbReference type="Proteomes" id="UP001152747">
    <property type="component" value="Unassembled WGS sequence"/>
</dbReference>
<dbReference type="Gene3D" id="1.20.1070.10">
    <property type="entry name" value="Rhodopsin 7-helix transmembrane proteins"/>
    <property type="match status" value="1"/>
</dbReference>
<feature type="transmembrane region" description="Helical" evidence="5">
    <location>
        <begin position="116"/>
        <end position="137"/>
    </location>
</feature>
<feature type="transmembrane region" description="Helical" evidence="5">
    <location>
        <begin position="72"/>
        <end position="96"/>
    </location>
</feature>
<dbReference type="PRINTS" id="PR00237">
    <property type="entry name" value="GPCRRHODOPSN"/>
</dbReference>
<evidence type="ECO:0000256" key="4">
    <source>
        <dbReference type="ARBA" id="ARBA00023136"/>
    </source>
</evidence>
<proteinExistence type="predicted"/>
<feature type="domain" description="G-protein coupled receptors family 1 profile" evidence="6">
    <location>
        <begin position="52"/>
        <end position="327"/>
    </location>
</feature>
<keyword evidence="2 5" id="KW-0812">Transmembrane</keyword>